<dbReference type="AlphaFoldDB" id="A0A2T9ZCQ0"/>
<dbReference type="PANTHER" id="PTHR12857:SF0">
    <property type="entry name" value="CXXC MOTIF CONTAINING ZINC BINDING PROTEIN"/>
    <property type="match status" value="1"/>
</dbReference>
<dbReference type="Proteomes" id="UP000245609">
    <property type="component" value="Unassembled WGS sequence"/>
</dbReference>
<evidence type="ECO:0000313" key="5">
    <source>
        <dbReference type="Proteomes" id="UP000245609"/>
    </source>
</evidence>
<evidence type="ECO:0000256" key="2">
    <source>
        <dbReference type="ARBA" id="ARBA00022723"/>
    </source>
</evidence>
<comment type="similarity">
    <text evidence="1">Belongs to the UPF0587 family.</text>
</comment>
<gene>
    <name evidence="4" type="ORF">BB560_003234</name>
</gene>
<reference evidence="4 5" key="1">
    <citation type="journal article" date="2018" name="MBio">
        <title>Comparative Genomics Reveals the Core Gene Toolbox for the Fungus-Insect Symbiosis.</title>
        <authorList>
            <person name="Wang Y."/>
            <person name="Stata M."/>
            <person name="Wang W."/>
            <person name="Stajich J.E."/>
            <person name="White M.M."/>
            <person name="Moncalvo J.M."/>
        </authorList>
    </citation>
    <scope>NUCLEOTIDE SEQUENCE [LARGE SCALE GENOMIC DNA]</scope>
    <source>
        <strain evidence="4 5">SC-DP-2</strain>
    </source>
</reference>
<sequence length="103" mass="11861">MKCNHCQEKTESFVTVCATDEVEISGSRGTANYVSKCKFCKREGVCWLEPVEFSPRGDWKALGLESDTIFNEIEFIDNEWADYDEKASNEVSIMDIHSRFSKY</sequence>
<organism evidence="4 5">
    <name type="scientific">Smittium megazygosporum</name>
    <dbReference type="NCBI Taxonomy" id="133381"/>
    <lineage>
        <taxon>Eukaryota</taxon>
        <taxon>Fungi</taxon>
        <taxon>Fungi incertae sedis</taxon>
        <taxon>Zoopagomycota</taxon>
        <taxon>Kickxellomycotina</taxon>
        <taxon>Harpellomycetes</taxon>
        <taxon>Harpellales</taxon>
        <taxon>Legeriomycetaceae</taxon>
        <taxon>Smittium</taxon>
    </lineage>
</organism>
<keyword evidence="5" id="KW-1185">Reference proteome</keyword>
<evidence type="ECO:0000256" key="3">
    <source>
        <dbReference type="ARBA" id="ARBA00022833"/>
    </source>
</evidence>
<keyword evidence="2" id="KW-0479">Metal-binding</keyword>
<name>A0A2T9ZCQ0_9FUNG</name>
<dbReference type="EMBL" id="MBFS01000514">
    <property type="protein sequence ID" value="PVV02317.1"/>
    <property type="molecule type" value="Genomic_DNA"/>
</dbReference>
<dbReference type="InterPro" id="IPR008584">
    <property type="entry name" value="CXXC_Zn-binding_euk"/>
</dbReference>
<dbReference type="GO" id="GO:0008270">
    <property type="term" value="F:zinc ion binding"/>
    <property type="evidence" value="ECO:0007669"/>
    <property type="project" value="TreeGrafter"/>
</dbReference>
<comment type="caution">
    <text evidence="4">The sequence shown here is derived from an EMBL/GenBank/DDBJ whole genome shotgun (WGS) entry which is preliminary data.</text>
</comment>
<keyword evidence="3" id="KW-0862">Zinc</keyword>
<dbReference type="SUPFAM" id="SSF141678">
    <property type="entry name" value="MAL13P1.257-like"/>
    <property type="match status" value="1"/>
</dbReference>
<evidence type="ECO:0000313" key="4">
    <source>
        <dbReference type="EMBL" id="PVV02317.1"/>
    </source>
</evidence>
<dbReference type="PANTHER" id="PTHR12857">
    <property type="entry name" value="CXXC MOTIF CONTAINING ZINC BINDING PROTEIN"/>
    <property type="match status" value="1"/>
</dbReference>
<accession>A0A2T9ZCQ0</accession>
<protein>
    <submittedName>
        <fullName evidence="4">Uncharacterized protein</fullName>
    </submittedName>
</protein>
<evidence type="ECO:0000256" key="1">
    <source>
        <dbReference type="ARBA" id="ARBA00007818"/>
    </source>
</evidence>
<dbReference type="OrthoDB" id="10248838at2759"/>
<proteinExistence type="inferred from homology"/>
<dbReference type="Pfam" id="PF05907">
    <property type="entry name" value="CXXC_Zn-b_euk"/>
    <property type="match status" value="2"/>
</dbReference>